<dbReference type="EMBL" id="CAXHTA020000016">
    <property type="protein sequence ID" value="CAL5226973.1"/>
    <property type="molecule type" value="Genomic_DNA"/>
</dbReference>
<keyword evidence="4" id="KW-1185">Reference proteome</keyword>
<dbReference type="PANTHER" id="PTHR32026">
    <property type="entry name" value="METHYLTRANSFERASE-LIKE PROTEIN 24"/>
    <property type="match status" value="1"/>
</dbReference>
<keyword evidence="1" id="KW-0812">Transmembrane</keyword>
<evidence type="ECO:0000313" key="4">
    <source>
        <dbReference type="Proteomes" id="UP001497392"/>
    </source>
</evidence>
<evidence type="ECO:0000259" key="2">
    <source>
        <dbReference type="Pfam" id="PF13383"/>
    </source>
</evidence>
<protein>
    <submittedName>
        <fullName evidence="3">G9858 protein</fullName>
    </submittedName>
</protein>
<keyword evidence="1" id="KW-0472">Membrane</keyword>
<dbReference type="Pfam" id="PF13383">
    <property type="entry name" value="Methyltransf_22"/>
    <property type="match status" value="1"/>
</dbReference>
<dbReference type="InterPro" id="IPR025714">
    <property type="entry name" value="Methyltranfer_dom"/>
</dbReference>
<feature type="transmembrane region" description="Helical" evidence="1">
    <location>
        <begin position="20"/>
        <end position="38"/>
    </location>
</feature>
<sequence>MHSPGQQRLQTGLFGKRKMLVGGASITALCLISAYLYYSRSSTGLSCQQSMYASDQLHFGLDEQNRLIEAIYQETQAGQNEQLAMLKPDDFSTGIAIMSQDGHDYKLKYIWDYFLPAYNCPLKEKIGIDPILGDNGKWLCGVRTLLQRPGCVIYSFGSNGETTFEQDIIKKSRCEVHVFDPTLSEDVAATVRAIKGVTFHPYGLGAFDGEIQLTDSRSSMSRGLSSFQVKKLSTIMKELGHKWVDVLKIDIEGNEWPVLEAMIADKAPFMFTQMQQADMTSTERVGCLTQIEYHYYHQTNITIPQQMLAVLKGLAARDLRVFNVEPNYWWLNYGQEFLEFAYIQVGKDGRWVTGPEALAKKPIKGIQSFSKSA</sequence>
<accession>A0ABP1GA55</accession>
<dbReference type="Proteomes" id="UP001497392">
    <property type="component" value="Unassembled WGS sequence"/>
</dbReference>
<evidence type="ECO:0000313" key="3">
    <source>
        <dbReference type="EMBL" id="CAL5226973.1"/>
    </source>
</evidence>
<name>A0ABP1GA55_9CHLO</name>
<reference evidence="3 4" key="1">
    <citation type="submission" date="2024-06" db="EMBL/GenBank/DDBJ databases">
        <authorList>
            <person name="Kraege A."/>
            <person name="Thomma B."/>
        </authorList>
    </citation>
    <scope>NUCLEOTIDE SEQUENCE [LARGE SCALE GENOMIC DNA]</scope>
</reference>
<proteinExistence type="predicted"/>
<dbReference type="Gene3D" id="3.40.50.150">
    <property type="entry name" value="Vaccinia Virus protein VP39"/>
    <property type="match status" value="1"/>
</dbReference>
<dbReference type="SUPFAM" id="SSF53335">
    <property type="entry name" value="S-adenosyl-L-methionine-dependent methyltransferases"/>
    <property type="match status" value="1"/>
</dbReference>
<organism evidence="3 4">
    <name type="scientific">Coccomyxa viridis</name>
    <dbReference type="NCBI Taxonomy" id="1274662"/>
    <lineage>
        <taxon>Eukaryota</taxon>
        <taxon>Viridiplantae</taxon>
        <taxon>Chlorophyta</taxon>
        <taxon>core chlorophytes</taxon>
        <taxon>Trebouxiophyceae</taxon>
        <taxon>Trebouxiophyceae incertae sedis</taxon>
        <taxon>Coccomyxaceae</taxon>
        <taxon>Coccomyxa</taxon>
    </lineage>
</organism>
<keyword evidence="1" id="KW-1133">Transmembrane helix</keyword>
<comment type="caution">
    <text evidence="3">The sequence shown here is derived from an EMBL/GenBank/DDBJ whole genome shotgun (WGS) entry which is preliminary data.</text>
</comment>
<feature type="domain" description="Methyltransferase" evidence="2">
    <location>
        <begin position="104"/>
        <end position="267"/>
    </location>
</feature>
<dbReference type="InterPro" id="IPR026913">
    <property type="entry name" value="METTL24"/>
</dbReference>
<gene>
    <name evidence="3" type="primary">g9858</name>
    <name evidence="3" type="ORF">VP750_LOCUS8879</name>
</gene>
<evidence type="ECO:0000256" key="1">
    <source>
        <dbReference type="SAM" id="Phobius"/>
    </source>
</evidence>
<dbReference type="InterPro" id="IPR029063">
    <property type="entry name" value="SAM-dependent_MTases_sf"/>
</dbReference>